<keyword evidence="2" id="KW-1185">Reference proteome</keyword>
<organism evidence="1 2">
    <name type="scientific">Gossypium australe</name>
    <dbReference type="NCBI Taxonomy" id="47621"/>
    <lineage>
        <taxon>Eukaryota</taxon>
        <taxon>Viridiplantae</taxon>
        <taxon>Streptophyta</taxon>
        <taxon>Embryophyta</taxon>
        <taxon>Tracheophyta</taxon>
        <taxon>Spermatophyta</taxon>
        <taxon>Magnoliopsida</taxon>
        <taxon>eudicotyledons</taxon>
        <taxon>Gunneridae</taxon>
        <taxon>Pentapetalae</taxon>
        <taxon>rosids</taxon>
        <taxon>malvids</taxon>
        <taxon>Malvales</taxon>
        <taxon>Malvaceae</taxon>
        <taxon>Malvoideae</taxon>
        <taxon>Gossypium</taxon>
    </lineage>
</organism>
<dbReference type="Proteomes" id="UP000325315">
    <property type="component" value="Unassembled WGS sequence"/>
</dbReference>
<dbReference type="EMBL" id="SMMG02000004">
    <property type="protein sequence ID" value="KAA3476528.1"/>
    <property type="molecule type" value="Genomic_DNA"/>
</dbReference>
<evidence type="ECO:0000313" key="1">
    <source>
        <dbReference type="EMBL" id="KAA3476528.1"/>
    </source>
</evidence>
<protein>
    <submittedName>
        <fullName evidence="1">Uncharacterized protein</fullName>
    </submittedName>
</protein>
<sequence>MIQLGIRSTGRAEYRNRQPRLCRGNGGRLWGASGGFGGWPTTASGAAHQGACGATFRVSEKNLKVSRET</sequence>
<reference evidence="2" key="1">
    <citation type="journal article" date="2019" name="Plant Biotechnol. J.">
        <title>Genome sequencing of the Australian wild diploid species Gossypium australe highlights disease resistance and delayed gland morphogenesis.</title>
        <authorList>
            <person name="Cai Y."/>
            <person name="Cai X."/>
            <person name="Wang Q."/>
            <person name="Wang P."/>
            <person name="Zhang Y."/>
            <person name="Cai C."/>
            <person name="Xu Y."/>
            <person name="Wang K."/>
            <person name="Zhou Z."/>
            <person name="Wang C."/>
            <person name="Geng S."/>
            <person name="Li B."/>
            <person name="Dong Q."/>
            <person name="Hou Y."/>
            <person name="Wang H."/>
            <person name="Ai P."/>
            <person name="Liu Z."/>
            <person name="Yi F."/>
            <person name="Sun M."/>
            <person name="An G."/>
            <person name="Cheng J."/>
            <person name="Zhang Y."/>
            <person name="Shi Q."/>
            <person name="Xie Y."/>
            <person name="Shi X."/>
            <person name="Chang Y."/>
            <person name="Huang F."/>
            <person name="Chen Y."/>
            <person name="Hong S."/>
            <person name="Mi L."/>
            <person name="Sun Q."/>
            <person name="Zhang L."/>
            <person name="Zhou B."/>
            <person name="Peng R."/>
            <person name="Zhang X."/>
            <person name="Liu F."/>
        </authorList>
    </citation>
    <scope>NUCLEOTIDE SEQUENCE [LARGE SCALE GENOMIC DNA]</scope>
    <source>
        <strain evidence="2">cv. PA1801</strain>
    </source>
</reference>
<dbReference type="AlphaFoldDB" id="A0A5B6W5Q1"/>
<gene>
    <name evidence="1" type="ORF">EPI10_010505</name>
</gene>
<evidence type="ECO:0000313" key="2">
    <source>
        <dbReference type="Proteomes" id="UP000325315"/>
    </source>
</evidence>
<accession>A0A5B6W5Q1</accession>
<comment type="caution">
    <text evidence="1">The sequence shown here is derived from an EMBL/GenBank/DDBJ whole genome shotgun (WGS) entry which is preliminary data.</text>
</comment>
<proteinExistence type="predicted"/>
<name>A0A5B6W5Q1_9ROSI</name>